<proteinExistence type="predicted"/>
<name>A0ABX1DIM3_9HYPH</name>
<sequence>MAGLTGLAAGAAEAATMPGDNAPAGTRVMTPFEIYTLYRDKNWQWADGSGQMQITDRRFTARVDGEKGKAWAEGRWMITKTGLMCLKADWHTDQGKFPVKTCFSHRIGDGVVYQKREPNGVWYVFRHADGRAEDEARKLVSISLSTEQKNGALKAEATTRNRQNNRREGP</sequence>
<feature type="region of interest" description="Disordered" evidence="1">
    <location>
        <begin position="148"/>
        <end position="170"/>
    </location>
</feature>
<dbReference type="Pfam" id="PF06191">
    <property type="entry name" value="DUF995"/>
    <property type="match status" value="1"/>
</dbReference>
<organism evidence="2 3">
    <name type="scientific">Brucella haematophila</name>
    <dbReference type="NCBI Taxonomy" id="419474"/>
    <lineage>
        <taxon>Bacteria</taxon>
        <taxon>Pseudomonadati</taxon>
        <taxon>Pseudomonadota</taxon>
        <taxon>Alphaproteobacteria</taxon>
        <taxon>Hyphomicrobiales</taxon>
        <taxon>Brucellaceae</taxon>
        <taxon>Brucella/Ochrobactrum group</taxon>
        <taxon>Brucella</taxon>
    </lineage>
</organism>
<accession>A0ABX1DIM3</accession>
<comment type="caution">
    <text evidence="2">The sequence shown here is derived from an EMBL/GenBank/DDBJ whole genome shotgun (WGS) entry which is preliminary data.</text>
</comment>
<evidence type="ECO:0000313" key="2">
    <source>
        <dbReference type="EMBL" id="NKC02819.1"/>
    </source>
</evidence>
<gene>
    <name evidence="2" type="ORF">HED55_03905</name>
</gene>
<dbReference type="Proteomes" id="UP000704467">
    <property type="component" value="Unassembled WGS sequence"/>
</dbReference>
<evidence type="ECO:0000313" key="3">
    <source>
        <dbReference type="Proteomes" id="UP000704467"/>
    </source>
</evidence>
<dbReference type="EMBL" id="JAAVLN010000001">
    <property type="protein sequence ID" value="NKC02819.1"/>
    <property type="molecule type" value="Genomic_DNA"/>
</dbReference>
<reference evidence="2 3" key="1">
    <citation type="submission" date="2020-03" db="EMBL/GenBank/DDBJ databases">
        <title>Whole genome sequencing of clinical and environmental type strains of Ochrobactrum.</title>
        <authorList>
            <person name="Dharne M."/>
        </authorList>
    </citation>
    <scope>NUCLEOTIDE SEQUENCE [LARGE SCALE GENOMIC DNA]</scope>
    <source>
        <strain evidence="2 3">CIP 109452</strain>
    </source>
</reference>
<evidence type="ECO:0000256" key="1">
    <source>
        <dbReference type="SAM" id="MobiDB-lite"/>
    </source>
</evidence>
<dbReference type="InterPro" id="IPR009337">
    <property type="entry name" value="DUF995"/>
</dbReference>
<keyword evidence="3" id="KW-1185">Reference proteome</keyword>
<protein>
    <submittedName>
        <fullName evidence="2">DUF995 domain-containing protein</fullName>
    </submittedName>
</protein>